<dbReference type="AlphaFoldDB" id="A0A6J8E2N8"/>
<gene>
    <name evidence="2" type="ORF">MCOR_46620</name>
</gene>
<name>A0A6J8E2N8_MYTCO</name>
<dbReference type="EMBL" id="CACVKT020008219">
    <property type="protein sequence ID" value="CAC5413755.1"/>
    <property type="molecule type" value="Genomic_DNA"/>
</dbReference>
<organism evidence="2 3">
    <name type="scientific">Mytilus coruscus</name>
    <name type="common">Sea mussel</name>
    <dbReference type="NCBI Taxonomy" id="42192"/>
    <lineage>
        <taxon>Eukaryota</taxon>
        <taxon>Metazoa</taxon>
        <taxon>Spiralia</taxon>
        <taxon>Lophotrochozoa</taxon>
        <taxon>Mollusca</taxon>
        <taxon>Bivalvia</taxon>
        <taxon>Autobranchia</taxon>
        <taxon>Pteriomorphia</taxon>
        <taxon>Mytilida</taxon>
        <taxon>Mytiloidea</taxon>
        <taxon>Mytilidae</taxon>
        <taxon>Mytilinae</taxon>
        <taxon>Mytilus</taxon>
    </lineage>
</organism>
<feature type="region of interest" description="Disordered" evidence="1">
    <location>
        <begin position="301"/>
        <end position="338"/>
    </location>
</feature>
<reference evidence="2 3" key="1">
    <citation type="submission" date="2020-06" db="EMBL/GenBank/DDBJ databases">
        <authorList>
            <person name="Li R."/>
            <person name="Bekaert M."/>
        </authorList>
    </citation>
    <scope>NUCLEOTIDE SEQUENCE [LARGE SCALE GENOMIC DNA]</scope>
    <source>
        <strain evidence="3">wild</strain>
    </source>
</reference>
<dbReference type="PANTHER" id="PTHR46601">
    <property type="entry name" value="ULP_PROTEASE DOMAIN-CONTAINING PROTEIN"/>
    <property type="match status" value="1"/>
</dbReference>
<dbReference type="OrthoDB" id="6150982at2759"/>
<protein>
    <submittedName>
        <fullName evidence="2">Uncharacterized protein</fullName>
    </submittedName>
</protein>
<sequence>MLQMKKNNVTLFMAELAAEIGPFSAHLHNAAWQYEQFSTLIKNVPEKWVVFCMDFAENYTCLYQDEAQSAHWNHGQVTLFSIVAYYHCQSCSANMNESLIFITPDRKHDSHAVHCFNKIANEYLKRKKIVIDRQIHFSDGAASQFKSKTPFEDLRKGSDDFGFHIEKHLFGSRHGKGPCNGEFGVVKRTVANAVKSRTTIVRTAEEFYMYAKGALTKPKDTDEKCCHTQRAFFLVEEKDIQRQRPDRINVKAIKDTRKKHGVKSLADGTLATRLLSCFCRECTTQNGTCINLEHVDDWESTSKKNKSVPLNKRDIGSKITDKTQKRNMIKKDENQEIK</sequence>
<proteinExistence type="predicted"/>
<dbReference type="PANTHER" id="PTHR46601:SF1">
    <property type="entry name" value="ADF-H DOMAIN-CONTAINING PROTEIN"/>
    <property type="match status" value="1"/>
</dbReference>
<evidence type="ECO:0000313" key="3">
    <source>
        <dbReference type="Proteomes" id="UP000507470"/>
    </source>
</evidence>
<accession>A0A6J8E2N8</accession>
<evidence type="ECO:0000313" key="2">
    <source>
        <dbReference type="EMBL" id="CAC5413755.1"/>
    </source>
</evidence>
<dbReference type="Proteomes" id="UP000507470">
    <property type="component" value="Unassembled WGS sequence"/>
</dbReference>
<keyword evidence="3" id="KW-1185">Reference proteome</keyword>
<feature type="compositionally biased region" description="Basic and acidic residues" evidence="1">
    <location>
        <begin position="311"/>
        <end position="338"/>
    </location>
</feature>
<evidence type="ECO:0000256" key="1">
    <source>
        <dbReference type="SAM" id="MobiDB-lite"/>
    </source>
</evidence>